<feature type="chain" id="PRO_5012982386" evidence="1">
    <location>
        <begin position="23"/>
        <end position="60"/>
    </location>
</feature>
<gene>
    <name evidence="2" type="ORF">BST96_01545</name>
</gene>
<evidence type="ECO:0000313" key="2">
    <source>
        <dbReference type="EMBL" id="ARN72901.1"/>
    </source>
</evidence>
<evidence type="ECO:0000313" key="3">
    <source>
        <dbReference type="Proteomes" id="UP000193450"/>
    </source>
</evidence>
<name>A0A1X9N6N1_9GAMM</name>
<organism evidence="2 3">
    <name type="scientific">Oceanicoccus sagamiensis</name>
    <dbReference type="NCBI Taxonomy" id="716816"/>
    <lineage>
        <taxon>Bacteria</taxon>
        <taxon>Pseudomonadati</taxon>
        <taxon>Pseudomonadota</taxon>
        <taxon>Gammaproteobacteria</taxon>
        <taxon>Cellvibrionales</taxon>
        <taxon>Spongiibacteraceae</taxon>
        <taxon>Oceanicoccus</taxon>
    </lineage>
</organism>
<dbReference type="KEGG" id="osg:BST96_01545"/>
<keyword evidence="1" id="KW-0732">Signal</keyword>
<proteinExistence type="predicted"/>
<dbReference type="Proteomes" id="UP000193450">
    <property type="component" value="Chromosome"/>
</dbReference>
<sequence>MMNIKQVMIAMVAALLAVSVSASEPAPSVDADANKHKCYMEDQRNSEFCQRVMFPPVPFR</sequence>
<dbReference type="AlphaFoldDB" id="A0A1X9N6N1"/>
<keyword evidence="3" id="KW-1185">Reference proteome</keyword>
<reference evidence="2 3" key="1">
    <citation type="submission" date="2016-11" db="EMBL/GenBank/DDBJ databases">
        <title>Trade-off between light-utilization and light-protection in marine flavobacteria.</title>
        <authorList>
            <person name="Kumagai Y."/>
        </authorList>
    </citation>
    <scope>NUCLEOTIDE SEQUENCE [LARGE SCALE GENOMIC DNA]</scope>
    <source>
        <strain evidence="2 3">NBRC 107125</strain>
    </source>
</reference>
<dbReference type="RefSeq" id="WP_085756992.1">
    <property type="nucleotide sequence ID" value="NZ_CP019343.1"/>
</dbReference>
<protein>
    <submittedName>
        <fullName evidence="2">Uncharacterized protein</fullName>
    </submittedName>
</protein>
<feature type="signal peptide" evidence="1">
    <location>
        <begin position="1"/>
        <end position="22"/>
    </location>
</feature>
<dbReference type="EMBL" id="CP019343">
    <property type="protein sequence ID" value="ARN72901.1"/>
    <property type="molecule type" value="Genomic_DNA"/>
</dbReference>
<accession>A0A1X9N6N1</accession>
<evidence type="ECO:0000256" key="1">
    <source>
        <dbReference type="SAM" id="SignalP"/>
    </source>
</evidence>